<dbReference type="InterPro" id="IPR042099">
    <property type="entry name" value="ANL_N_sf"/>
</dbReference>
<reference evidence="3" key="1">
    <citation type="submission" date="2020-10" db="EMBL/GenBank/DDBJ databases">
        <authorList>
            <person name="Gilroy R."/>
        </authorList>
    </citation>
    <scope>NUCLEOTIDE SEQUENCE</scope>
    <source>
        <strain evidence="3">CHK195-4489</strain>
    </source>
</reference>
<dbReference type="InterPro" id="IPR020845">
    <property type="entry name" value="AMP-binding_CS"/>
</dbReference>
<name>A0A9D1I7E5_9CLOT</name>
<dbReference type="InterPro" id="IPR045851">
    <property type="entry name" value="AMP-bd_C_sf"/>
</dbReference>
<dbReference type="Pfam" id="PF00501">
    <property type="entry name" value="AMP-binding"/>
    <property type="match status" value="1"/>
</dbReference>
<dbReference type="Gene3D" id="3.30.300.30">
    <property type="match status" value="1"/>
</dbReference>
<evidence type="ECO:0000256" key="1">
    <source>
        <dbReference type="ARBA" id="ARBA00024484"/>
    </source>
</evidence>
<comment type="caution">
    <text evidence="3">The sequence shown here is derived from an EMBL/GenBank/DDBJ whole genome shotgun (WGS) entry which is preliminary data.</text>
</comment>
<proteinExistence type="predicted"/>
<evidence type="ECO:0000313" key="3">
    <source>
        <dbReference type="EMBL" id="HIU29653.1"/>
    </source>
</evidence>
<sequence>MIFLKNDKKILSQEDRIDNFRELLDRSVRRYGEREAFILKINHKEPAEYRRIIYKEFREEVDRLGTALTELGLKGAKIGVIGENRYEWCLSYLAVTCGCGVIVPIDKELHADEVAMILNQSEAEVLIFSGKIFDKNLQDALKLNDTVRILICMDEERHEAENKEYFTIGELLQRGAQLLENGDRSYLDAEIDSHAMSVLLFTSGTTGVAKGVMLSQRNICADIESVTQCLDNDCTDSVLSILPIHHTYECTCDFLEILYMGARIAFCDGLRYIAKNVQEYQPTILMLVPLIIENVYSKIMKQASSNPVKRVAFRCMLWTSGGLQHIGFKNAGRKMFRQVHETLGGRLRLIIAGAAAMNPKISKDMNRMGFKLRQGYGLTECSPILCVSRDTGNADASVGPAMPRIEVKIVNQDKDGRGEIVARGENIMLGYYRDPEATAAVLKEDGWFYTGDRGYMDKYGRVYITGRIKNMIVNKTGKNIYPEELEEKLMKIPYILECVVWGDDDAKEDDTVICATIVPKEEVITEKTRLSMEDTQGIHDLIWKEVKKVNKGLPTYKKIQRLVIRREEFEKTTTKKIKRYLSNITKFLTSGDGNDSGSSGKAV</sequence>
<organism evidence="3 4">
    <name type="scientific">Candidatus Egerieisoma faecipullorum</name>
    <dbReference type="NCBI Taxonomy" id="2840963"/>
    <lineage>
        <taxon>Bacteria</taxon>
        <taxon>Bacillati</taxon>
        <taxon>Bacillota</taxon>
        <taxon>Clostridia</taxon>
        <taxon>Eubacteriales</taxon>
        <taxon>Clostridiaceae</taxon>
        <taxon>Clostridiaceae incertae sedis</taxon>
        <taxon>Candidatus Egerieisoma</taxon>
    </lineage>
</organism>
<reference evidence="3" key="2">
    <citation type="journal article" date="2021" name="PeerJ">
        <title>Extensive microbial diversity within the chicken gut microbiome revealed by metagenomics and culture.</title>
        <authorList>
            <person name="Gilroy R."/>
            <person name="Ravi A."/>
            <person name="Getino M."/>
            <person name="Pursley I."/>
            <person name="Horton D.L."/>
            <person name="Alikhan N.F."/>
            <person name="Baker D."/>
            <person name="Gharbi K."/>
            <person name="Hall N."/>
            <person name="Watson M."/>
            <person name="Adriaenssens E.M."/>
            <person name="Foster-Nyarko E."/>
            <person name="Jarju S."/>
            <person name="Secka A."/>
            <person name="Antonio M."/>
            <person name="Oren A."/>
            <person name="Chaudhuri R.R."/>
            <person name="La Ragione R."/>
            <person name="Hildebrand F."/>
            <person name="Pallen M.J."/>
        </authorList>
    </citation>
    <scope>NUCLEOTIDE SEQUENCE</scope>
    <source>
        <strain evidence="3">CHK195-4489</strain>
    </source>
</reference>
<dbReference type="SUPFAM" id="SSF56801">
    <property type="entry name" value="Acetyl-CoA synthetase-like"/>
    <property type="match status" value="1"/>
</dbReference>
<dbReference type="GO" id="GO:0004467">
    <property type="term" value="F:long-chain fatty acid-CoA ligase activity"/>
    <property type="evidence" value="ECO:0007669"/>
    <property type="project" value="UniProtKB-EC"/>
</dbReference>
<dbReference type="PANTHER" id="PTHR43272">
    <property type="entry name" value="LONG-CHAIN-FATTY-ACID--COA LIGASE"/>
    <property type="match status" value="1"/>
</dbReference>
<evidence type="ECO:0000313" key="4">
    <source>
        <dbReference type="Proteomes" id="UP000824089"/>
    </source>
</evidence>
<dbReference type="PANTHER" id="PTHR43272:SF52">
    <property type="entry name" value="AMP-DEPENDENT SYNTHETASE_LIGASE DOMAIN-CONTAINING PROTEIN"/>
    <property type="match status" value="1"/>
</dbReference>
<dbReference type="Gene3D" id="3.40.50.12780">
    <property type="entry name" value="N-terminal domain of ligase-like"/>
    <property type="match status" value="1"/>
</dbReference>
<dbReference type="EMBL" id="DVMM01000103">
    <property type="protein sequence ID" value="HIU29653.1"/>
    <property type="molecule type" value="Genomic_DNA"/>
</dbReference>
<dbReference type="InterPro" id="IPR000873">
    <property type="entry name" value="AMP-dep_synth/lig_dom"/>
</dbReference>
<dbReference type="Pfam" id="PF23562">
    <property type="entry name" value="AMP-binding_C_3"/>
    <property type="match status" value="1"/>
</dbReference>
<comment type="catalytic activity">
    <reaction evidence="1">
        <text>a long-chain fatty acid + ATP + CoA = a long-chain fatty acyl-CoA + AMP + diphosphate</text>
        <dbReference type="Rhea" id="RHEA:15421"/>
        <dbReference type="ChEBI" id="CHEBI:30616"/>
        <dbReference type="ChEBI" id="CHEBI:33019"/>
        <dbReference type="ChEBI" id="CHEBI:57287"/>
        <dbReference type="ChEBI" id="CHEBI:57560"/>
        <dbReference type="ChEBI" id="CHEBI:83139"/>
        <dbReference type="ChEBI" id="CHEBI:456215"/>
        <dbReference type="EC" id="6.2.1.3"/>
    </reaction>
    <physiologicalReaction direction="left-to-right" evidence="1">
        <dbReference type="Rhea" id="RHEA:15422"/>
    </physiologicalReaction>
</comment>
<protein>
    <submittedName>
        <fullName evidence="3">AMP-binding protein</fullName>
    </submittedName>
</protein>
<dbReference type="GO" id="GO:0016020">
    <property type="term" value="C:membrane"/>
    <property type="evidence" value="ECO:0007669"/>
    <property type="project" value="TreeGrafter"/>
</dbReference>
<gene>
    <name evidence="3" type="ORF">IAD50_05090</name>
</gene>
<dbReference type="Proteomes" id="UP000824089">
    <property type="component" value="Unassembled WGS sequence"/>
</dbReference>
<dbReference type="PROSITE" id="PS00455">
    <property type="entry name" value="AMP_BINDING"/>
    <property type="match status" value="1"/>
</dbReference>
<evidence type="ECO:0000259" key="2">
    <source>
        <dbReference type="Pfam" id="PF00501"/>
    </source>
</evidence>
<feature type="domain" description="AMP-dependent synthetase/ligase" evidence="2">
    <location>
        <begin position="24"/>
        <end position="432"/>
    </location>
</feature>
<accession>A0A9D1I7E5</accession>
<dbReference type="AlphaFoldDB" id="A0A9D1I7E5"/>